<dbReference type="Gene3D" id="1.20.1250.20">
    <property type="entry name" value="MFS general substrate transporter like domains"/>
    <property type="match status" value="1"/>
</dbReference>
<feature type="transmembrane region" description="Helical" evidence="6">
    <location>
        <begin position="398"/>
        <end position="417"/>
    </location>
</feature>
<keyword evidence="2 6" id="KW-0812">Transmembrane</keyword>
<keyword evidence="4 6" id="KW-0472">Membrane</keyword>
<comment type="subcellular location">
    <subcellularLocation>
        <location evidence="1">Membrane</location>
        <topology evidence="1">Multi-pass membrane protein</topology>
    </subcellularLocation>
</comment>
<dbReference type="InterPro" id="IPR036259">
    <property type="entry name" value="MFS_trans_sf"/>
</dbReference>
<feature type="transmembrane region" description="Helical" evidence="6">
    <location>
        <begin position="359"/>
        <end position="377"/>
    </location>
</feature>
<sequence length="567" mass="62032">MAISGNSGGPRWWSSRAFVLQILTGRWFMLFAATLIMSAASPMFGLYSAEIKSSLGYDQTNLNLLSFFKDVGVNAGIFSGIINEFAPPWVGLSIGAFLNFSGYFLIWLSVSKKISTPRVWHMCVYIFIASSSQPFINTATVVTCVKNFGGRTAVVSGLLTGFAGLSGAIITQLYHALAYGNDSKSLIFLLIAGLPVSVSLAFSPTIRIIKGVRDGNEVKVLYRFLYVSLGLAIFLTVITLLQNKLSFTRTDQLVITATIVVMLLLPPSAVVVKEEHNLLKMPKKQDSDKINVIVLENSKLQEFSCKNMFIPPERGQDHTILQALVSIDMLLLFLATICGVGGTITAIDNLAEIGTSFGYLTKSITTYVSLVSIWNYLGRVVSGFLSEHFLIKYRFPRPLMLTIILVLSSIAHLLIAFNVPNGLYVASVIIGFCFGAQWPLLSAIISEFFGLKNYAVLYNFASVASPIGSYLLKVRLTGYLYDKEANKQLRASGRAGKQFHSCDGVECFRLAFIIIAVVTVFGAVVSLLLAVRTMKFYKEDVCKKFRREEAVAPVTVEADVAATSAPA</sequence>
<evidence type="ECO:0000259" key="7">
    <source>
        <dbReference type="Pfam" id="PF06813"/>
    </source>
</evidence>
<dbReference type="AlphaFoldDB" id="A0A2G9GN54"/>
<keyword evidence="10" id="KW-1185">Reference proteome</keyword>
<dbReference type="Pfam" id="PF23262">
    <property type="entry name" value="NFD4_C"/>
    <property type="match status" value="1"/>
</dbReference>
<evidence type="ECO:0000256" key="2">
    <source>
        <dbReference type="ARBA" id="ARBA00022692"/>
    </source>
</evidence>
<dbReference type="OrthoDB" id="410267at2759"/>
<evidence type="ECO:0000259" key="8">
    <source>
        <dbReference type="Pfam" id="PF23262"/>
    </source>
</evidence>
<feature type="transmembrane region" description="Helical" evidence="6">
    <location>
        <begin position="323"/>
        <end position="347"/>
    </location>
</feature>
<feature type="transmembrane region" description="Helical" evidence="6">
    <location>
        <begin position="423"/>
        <end position="441"/>
    </location>
</feature>
<dbReference type="InterPro" id="IPR010658">
    <property type="entry name" value="Nodulin-like"/>
</dbReference>
<dbReference type="Pfam" id="PF06813">
    <property type="entry name" value="Nodulin-like"/>
    <property type="match status" value="1"/>
</dbReference>
<feature type="transmembrane region" description="Helical" evidence="6">
    <location>
        <begin position="453"/>
        <end position="472"/>
    </location>
</feature>
<feature type="transmembrane region" description="Helical" evidence="6">
    <location>
        <begin position="186"/>
        <end position="209"/>
    </location>
</feature>
<feature type="domain" description="Nodulin-like" evidence="7">
    <location>
        <begin position="26"/>
        <end position="271"/>
    </location>
</feature>
<feature type="transmembrane region" description="Helical" evidence="6">
    <location>
        <begin position="221"/>
        <end position="241"/>
    </location>
</feature>
<dbReference type="CDD" id="cd17354">
    <property type="entry name" value="MFS_Mch1p_like"/>
    <property type="match status" value="1"/>
</dbReference>
<name>A0A2G9GN54_9LAMI</name>
<evidence type="ECO:0000256" key="5">
    <source>
        <dbReference type="ARBA" id="ARBA00044504"/>
    </source>
</evidence>
<keyword evidence="3 6" id="KW-1133">Transmembrane helix</keyword>
<feature type="transmembrane region" description="Helical" evidence="6">
    <location>
        <begin position="253"/>
        <end position="272"/>
    </location>
</feature>
<gene>
    <name evidence="9" type="ORF">CDL12_20740</name>
</gene>
<dbReference type="GO" id="GO:0016020">
    <property type="term" value="C:membrane"/>
    <property type="evidence" value="ECO:0007669"/>
    <property type="project" value="UniProtKB-SubCell"/>
</dbReference>
<feature type="transmembrane region" description="Helical" evidence="6">
    <location>
        <begin position="510"/>
        <end position="531"/>
    </location>
</feature>
<feature type="domain" description="NFD4 C-terminal" evidence="8">
    <location>
        <begin position="324"/>
        <end position="537"/>
    </location>
</feature>
<evidence type="ECO:0000256" key="6">
    <source>
        <dbReference type="SAM" id="Phobius"/>
    </source>
</evidence>
<proteinExistence type="inferred from homology"/>
<evidence type="ECO:0000313" key="10">
    <source>
        <dbReference type="Proteomes" id="UP000231279"/>
    </source>
</evidence>
<dbReference type="PANTHER" id="PTHR21576">
    <property type="entry name" value="UNCHARACTERIZED NODULIN-LIKE PROTEIN"/>
    <property type="match status" value="1"/>
</dbReference>
<evidence type="ECO:0000313" key="9">
    <source>
        <dbReference type="EMBL" id="PIN06709.1"/>
    </source>
</evidence>
<accession>A0A2G9GN54</accession>
<dbReference type="STRING" id="429701.A0A2G9GN54"/>
<feature type="transmembrane region" description="Helical" evidence="6">
    <location>
        <begin position="153"/>
        <end position="174"/>
    </location>
</feature>
<reference evidence="10" key="1">
    <citation type="journal article" date="2018" name="Gigascience">
        <title>Genome assembly of the Pink Ipe (Handroanthus impetiginosus, Bignoniaceae), a highly valued, ecologically keystone Neotropical timber forest tree.</title>
        <authorList>
            <person name="Silva-Junior O.B."/>
            <person name="Grattapaglia D."/>
            <person name="Novaes E."/>
            <person name="Collevatti R.G."/>
        </authorList>
    </citation>
    <scope>NUCLEOTIDE SEQUENCE [LARGE SCALE GENOMIC DNA]</scope>
    <source>
        <strain evidence="10">cv. UFG-1</strain>
    </source>
</reference>
<dbReference type="PANTHER" id="PTHR21576:SF84">
    <property type="entry name" value="FAMILY PROTEIN, PUTATIVE, EXPRESSED-RELATED"/>
    <property type="match status" value="1"/>
</dbReference>
<evidence type="ECO:0000256" key="4">
    <source>
        <dbReference type="ARBA" id="ARBA00023136"/>
    </source>
</evidence>
<organism evidence="9 10">
    <name type="scientific">Handroanthus impetiginosus</name>
    <dbReference type="NCBI Taxonomy" id="429701"/>
    <lineage>
        <taxon>Eukaryota</taxon>
        <taxon>Viridiplantae</taxon>
        <taxon>Streptophyta</taxon>
        <taxon>Embryophyta</taxon>
        <taxon>Tracheophyta</taxon>
        <taxon>Spermatophyta</taxon>
        <taxon>Magnoliopsida</taxon>
        <taxon>eudicotyledons</taxon>
        <taxon>Gunneridae</taxon>
        <taxon>Pentapetalae</taxon>
        <taxon>asterids</taxon>
        <taxon>lamiids</taxon>
        <taxon>Lamiales</taxon>
        <taxon>Bignoniaceae</taxon>
        <taxon>Crescentiina</taxon>
        <taxon>Tabebuia alliance</taxon>
        <taxon>Handroanthus</taxon>
    </lineage>
</organism>
<evidence type="ECO:0000256" key="1">
    <source>
        <dbReference type="ARBA" id="ARBA00004141"/>
    </source>
</evidence>
<dbReference type="SUPFAM" id="SSF103473">
    <property type="entry name" value="MFS general substrate transporter"/>
    <property type="match status" value="2"/>
</dbReference>
<dbReference type="EMBL" id="NKXS01004337">
    <property type="protein sequence ID" value="PIN06709.1"/>
    <property type="molecule type" value="Genomic_DNA"/>
</dbReference>
<feature type="transmembrane region" description="Helical" evidence="6">
    <location>
        <begin position="88"/>
        <end position="108"/>
    </location>
</feature>
<evidence type="ECO:0000256" key="3">
    <source>
        <dbReference type="ARBA" id="ARBA00022989"/>
    </source>
</evidence>
<feature type="transmembrane region" description="Helical" evidence="6">
    <location>
        <begin position="61"/>
        <end position="82"/>
    </location>
</feature>
<feature type="transmembrane region" description="Helical" evidence="6">
    <location>
        <begin position="27"/>
        <end position="49"/>
    </location>
</feature>
<dbReference type="Proteomes" id="UP000231279">
    <property type="component" value="Unassembled WGS sequence"/>
</dbReference>
<dbReference type="InterPro" id="IPR056555">
    <property type="entry name" value="NFD4_C"/>
</dbReference>
<comment type="similarity">
    <text evidence="5">Belongs to the major facilitator superfamily. Phosphate:H(+) symporter (TC 2.A.1.9) family.</text>
</comment>
<protein>
    <submittedName>
        <fullName evidence="9">Uncharacterized protein</fullName>
    </submittedName>
</protein>
<comment type="caution">
    <text evidence="9">The sequence shown here is derived from an EMBL/GenBank/DDBJ whole genome shotgun (WGS) entry which is preliminary data.</text>
</comment>